<name>A0A6F8ZED8_9FIRM</name>
<dbReference type="NCBIfam" id="TIGR03506">
    <property type="entry name" value="FlgEFG_subfam"/>
    <property type="match status" value="2"/>
</dbReference>
<evidence type="ECO:0000313" key="4">
    <source>
        <dbReference type="EMBL" id="CAB1128030.1"/>
    </source>
</evidence>
<evidence type="ECO:0000259" key="3">
    <source>
        <dbReference type="Pfam" id="PF22692"/>
    </source>
</evidence>
<organism evidence="4 5">
    <name type="scientific">Candidatus Hydrogenisulfobacillus filiaventi</name>
    <dbReference type="NCBI Taxonomy" id="2707344"/>
    <lineage>
        <taxon>Bacteria</taxon>
        <taxon>Bacillati</taxon>
        <taxon>Bacillota</taxon>
        <taxon>Clostridia</taxon>
        <taxon>Eubacteriales</taxon>
        <taxon>Clostridiales Family XVII. Incertae Sedis</taxon>
        <taxon>Candidatus Hydrogenisulfobacillus</taxon>
    </lineage>
</organism>
<evidence type="ECO:0000256" key="2">
    <source>
        <dbReference type="RuleBase" id="RU362116"/>
    </source>
</evidence>
<accession>A0A6F8ZED8</accession>
<reference evidence="4 5" key="1">
    <citation type="submission" date="2020-02" db="EMBL/GenBank/DDBJ databases">
        <authorList>
            <person name="Hogendoorn C."/>
        </authorList>
    </citation>
    <scope>NUCLEOTIDE SEQUENCE [LARGE SCALE GENOMIC DNA]</scope>
    <source>
        <strain evidence="4">R501</strain>
    </source>
</reference>
<sequence length="258" mass="25445">MFSTLGIAASGLATAGVQLNADAVNLANLQTPGFGRQSVAVTAGAEQLVRPGTTVLAGQVLVPDLGWPQGSVVAGTAPLFGDSIRPTGVPTNLAIAGAGFFAVQAPDGGVAYTRAGDFAPDAAGQLVLPDGSRLLPPVTVPPGATVAISSQGVVTATLPSGTTRTLGRITLVQFPNPQGLEAIGGNLYRPGPDAGAPQPGRPGTGGLGTLQAGALNQSGVSLTATLGNLLEAQETYLLTARVLGVAGSLERLTAGLRA</sequence>
<dbReference type="SUPFAM" id="SSF117143">
    <property type="entry name" value="Flagellar hook protein flgE"/>
    <property type="match status" value="1"/>
</dbReference>
<evidence type="ECO:0000256" key="1">
    <source>
        <dbReference type="ARBA" id="ARBA00009677"/>
    </source>
</evidence>
<dbReference type="InterPro" id="IPR053967">
    <property type="entry name" value="LlgE_F_G-like_D1"/>
</dbReference>
<dbReference type="InterPro" id="IPR020013">
    <property type="entry name" value="Flagellar_FlgE/F/G"/>
</dbReference>
<proteinExistence type="inferred from homology"/>
<evidence type="ECO:0000313" key="5">
    <source>
        <dbReference type="Proteomes" id="UP000503399"/>
    </source>
</evidence>
<protein>
    <submittedName>
        <fullName evidence="4">Flagellar basal body protein</fullName>
    </submittedName>
</protein>
<comment type="subcellular location">
    <subcellularLocation>
        <location evidence="2">Bacterial flagellum basal body</location>
    </subcellularLocation>
</comment>
<dbReference type="GO" id="GO:0009425">
    <property type="term" value="C:bacterial-type flagellum basal body"/>
    <property type="evidence" value="ECO:0007669"/>
    <property type="project" value="UniProtKB-SubCell"/>
</dbReference>
<feature type="domain" description="Flagellar hook protein FlgE/F/G-like D1" evidence="3">
    <location>
        <begin position="94"/>
        <end position="156"/>
    </location>
</feature>
<dbReference type="Pfam" id="PF22692">
    <property type="entry name" value="LlgE_F_G_D1"/>
    <property type="match status" value="1"/>
</dbReference>
<keyword evidence="5" id="KW-1185">Reference proteome</keyword>
<keyword evidence="4" id="KW-0966">Cell projection</keyword>
<dbReference type="KEGG" id="hfv:R50_0524"/>
<keyword evidence="2" id="KW-0975">Bacterial flagellum</keyword>
<dbReference type="GO" id="GO:0071978">
    <property type="term" value="P:bacterial-type flagellum-dependent swarming motility"/>
    <property type="evidence" value="ECO:0007669"/>
    <property type="project" value="TreeGrafter"/>
</dbReference>
<dbReference type="AlphaFoldDB" id="A0A6F8ZED8"/>
<gene>
    <name evidence="4" type="ORF">R50_0524</name>
</gene>
<dbReference type="InterPro" id="IPR037925">
    <property type="entry name" value="FlgE/F/G-like"/>
</dbReference>
<comment type="similarity">
    <text evidence="1 2">Belongs to the flagella basal body rod proteins family.</text>
</comment>
<dbReference type="EMBL" id="LR778114">
    <property type="protein sequence ID" value="CAB1128030.1"/>
    <property type="molecule type" value="Genomic_DNA"/>
</dbReference>
<keyword evidence="4" id="KW-0282">Flagellum</keyword>
<dbReference type="PANTHER" id="PTHR30435">
    <property type="entry name" value="FLAGELLAR PROTEIN"/>
    <property type="match status" value="1"/>
</dbReference>
<dbReference type="Proteomes" id="UP000503399">
    <property type="component" value="Chromosome"/>
</dbReference>
<dbReference type="PANTHER" id="PTHR30435:SF19">
    <property type="entry name" value="FLAGELLAR BASAL-BODY ROD PROTEIN FLGG"/>
    <property type="match status" value="1"/>
</dbReference>
<keyword evidence="4" id="KW-0969">Cilium</keyword>